<feature type="compositionally biased region" description="Polar residues" evidence="2">
    <location>
        <begin position="566"/>
        <end position="623"/>
    </location>
</feature>
<dbReference type="Pfam" id="PF24055">
    <property type="entry name" value="POL3_N"/>
    <property type="match status" value="1"/>
</dbReference>
<keyword evidence="6" id="KW-1185">Reference proteome</keyword>
<comment type="catalytic activity">
    <reaction evidence="1">
        <text>DNA(n) + a 2'-deoxyribonucleoside 5'-triphosphate = DNA(n+1) + diphosphate</text>
        <dbReference type="Rhea" id="RHEA:22508"/>
        <dbReference type="Rhea" id="RHEA-COMP:17339"/>
        <dbReference type="Rhea" id="RHEA-COMP:17340"/>
        <dbReference type="ChEBI" id="CHEBI:33019"/>
        <dbReference type="ChEBI" id="CHEBI:61560"/>
        <dbReference type="ChEBI" id="CHEBI:173112"/>
        <dbReference type="EC" id="2.7.7.7"/>
    </reaction>
</comment>
<dbReference type="GO" id="GO:0000724">
    <property type="term" value="P:double-strand break repair via homologous recombination"/>
    <property type="evidence" value="ECO:0007669"/>
    <property type="project" value="TreeGrafter"/>
</dbReference>
<accession>A0AAV2HI95</accession>
<dbReference type="InterPro" id="IPR056447">
    <property type="entry name" value="REV3_N"/>
</dbReference>
<organism evidence="5 6">
    <name type="scientific">Lymnaea stagnalis</name>
    <name type="common">Great pond snail</name>
    <name type="synonym">Helix stagnalis</name>
    <dbReference type="NCBI Taxonomy" id="6523"/>
    <lineage>
        <taxon>Eukaryota</taxon>
        <taxon>Metazoa</taxon>
        <taxon>Spiralia</taxon>
        <taxon>Lophotrochozoa</taxon>
        <taxon>Mollusca</taxon>
        <taxon>Gastropoda</taxon>
        <taxon>Heterobranchia</taxon>
        <taxon>Euthyneura</taxon>
        <taxon>Panpulmonata</taxon>
        <taxon>Hygrophila</taxon>
        <taxon>Lymnaeoidea</taxon>
        <taxon>Lymnaeidae</taxon>
        <taxon>Lymnaea</taxon>
    </lineage>
</organism>
<dbReference type="Pfam" id="PF24065">
    <property type="entry name" value="REV3_N"/>
    <property type="match status" value="1"/>
</dbReference>
<evidence type="ECO:0000313" key="5">
    <source>
        <dbReference type="EMBL" id="CAL1531881.1"/>
    </source>
</evidence>
<dbReference type="AlphaFoldDB" id="A0AAV2HI95"/>
<dbReference type="GO" id="GO:0016035">
    <property type="term" value="C:zeta DNA polymerase complex"/>
    <property type="evidence" value="ECO:0007669"/>
    <property type="project" value="InterPro"/>
</dbReference>
<dbReference type="Proteomes" id="UP001497497">
    <property type="component" value="Unassembled WGS sequence"/>
</dbReference>
<dbReference type="GO" id="GO:0003887">
    <property type="term" value="F:DNA-directed DNA polymerase activity"/>
    <property type="evidence" value="ECO:0007669"/>
    <property type="project" value="UniProtKB-EC"/>
</dbReference>
<dbReference type="InterPro" id="IPR030559">
    <property type="entry name" value="PolZ_Rev3"/>
</dbReference>
<protein>
    <recommendedName>
        <fullName evidence="7">DNA polymerase zeta catalytic subunit</fullName>
    </recommendedName>
</protein>
<dbReference type="EMBL" id="CAXITT010000100">
    <property type="protein sequence ID" value="CAL1531881.1"/>
    <property type="molecule type" value="Genomic_DNA"/>
</dbReference>
<evidence type="ECO:0008006" key="7">
    <source>
        <dbReference type="Google" id="ProtNLM"/>
    </source>
</evidence>
<feature type="compositionally biased region" description="Low complexity" evidence="2">
    <location>
        <begin position="662"/>
        <end position="682"/>
    </location>
</feature>
<dbReference type="PANTHER" id="PTHR45812:SF1">
    <property type="entry name" value="DNA POLYMERASE ZETA CATALYTIC SUBUNIT"/>
    <property type="match status" value="1"/>
</dbReference>
<comment type="caution">
    <text evidence="5">The sequence shown here is derived from an EMBL/GenBank/DDBJ whole genome shotgun (WGS) entry which is preliminary data.</text>
</comment>
<feature type="compositionally biased region" description="Low complexity" evidence="2">
    <location>
        <begin position="690"/>
        <end position="735"/>
    </location>
</feature>
<dbReference type="InterPro" id="IPR056435">
    <property type="entry name" value="DPOD/Z_N"/>
</dbReference>
<gene>
    <name evidence="5" type="ORF">GSLYS_00005976001</name>
</gene>
<evidence type="ECO:0000256" key="1">
    <source>
        <dbReference type="ARBA" id="ARBA00049244"/>
    </source>
</evidence>
<dbReference type="InterPro" id="IPR012337">
    <property type="entry name" value="RNaseH-like_sf"/>
</dbReference>
<dbReference type="FunFam" id="3.30.342.10:FF:000002">
    <property type="entry name" value="DNA polymerase zeta catalytic subunit isoform X1"/>
    <property type="match status" value="1"/>
</dbReference>
<feature type="region of interest" description="Disordered" evidence="2">
    <location>
        <begin position="524"/>
        <end position="735"/>
    </location>
</feature>
<feature type="non-terminal residue" evidence="5">
    <location>
        <position position="735"/>
    </location>
</feature>
<dbReference type="PANTHER" id="PTHR45812">
    <property type="entry name" value="DNA POLYMERASE ZETA CATALYTIC SUBUNIT"/>
    <property type="match status" value="1"/>
</dbReference>
<name>A0AAV2HI95_LYMST</name>
<evidence type="ECO:0000313" key="6">
    <source>
        <dbReference type="Proteomes" id="UP001497497"/>
    </source>
</evidence>
<reference evidence="5 6" key="1">
    <citation type="submission" date="2024-04" db="EMBL/GenBank/DDBJ databases">
        <authorList>
            <consortium name="Genoscope - CEA"/>
            <person name="William W."/>
        </authorList>
    </citation>
    <scope>NUCLEOTIDE SEQUENCE [LARGE SCALE GENOMIC DNA]</scope>
</reference>
<feature type="domain" description="DNA polymerase zeta catalytic subunit N-terminal" evidence="4">
    <location>
        <begin position="1"/>
        <end position="55"/>
    </location>
</feature>
<dbReference type="GO" id="GO:0042276">
    <property type="term" value="P:error-prone translesion synthesis"/>
    <property type="evidence" value="ECO:0007669"/>
    <property type="project" value="TreeGrafter"/>
</dbReference>
<evidence type="ECO:0000256" key="2">
    <source>
        <dbReference type="SAM" id="MobiDB-lite"/>
    </source>
</evidence>
<sequence length="735" mass="81883">MFSLRILTTSHYQALPIPGIDATHSEFRDTPVKRVPVLRIFGSTPAGQKTCMHVHGVFPYLYVPYDGTQPSDRYLRQFAVSLDKALNVANRSASSTLQHVYKISLVSGIPMYGYHPQEEQFLKIYLYNPNNLRKAADLLLGGAVMNKPFQPHESHIPYPLQLFIDYNLYGMNLITVGALKFRKPIKDAGSKRKSNRADVTSGYGESTQALNVSSTSLSSTLSNRVWHDENIPKDSWLPENIIRQSTCELEVDVVAADIANRQELLNNVGTNPGLAALWEDERQRRRNAGESSQVEPENSQGRVNVIASDSEKELVQRFLHIVDKQQRFRDSENDESMSTQLSLSASQLEPHISLEDSVVSSQSTTILEESVLDDVSDENSQDNERPIINFESIQKVVSCSQSFSFRSSSQGTLHGSQDCRITDILAALMEESIPTPSQLASLEDQDSILNQSILLNAEDEIADDEETMLMSQVFKKEDEVEHNQNGLKYNTTGLNDPIIPIDDLDIVMNSDDERSDEEVDLLPQFDGASDKVPSSRKKSNATQNQPQDSTVGTNAATGPNDLEVSHSPSGTDVGSSLEPSWNSGSTNRGMVNPQNYPTGSGPWTQPGWSQQSGTWHSQNTGWSQTQQFQNWQQQQMSPAAYSQQQVTFPSTSTYQSPTHNMYPSTPQPSFQTSSPSQYQFPPYQSPPTNPQYQQSYQSPYNSPTSNQTYQSPQPYQSPSSSQPYQSPSSSHSYQS</sequence>
<feature type="compositionally biased region" description="Polar residues" evidence="2">
    <location>
        <begin position="540"/>
        <end position="557"/>
    </location>
</feature>
<feature type="compositionally biased region" description="Low complexity" evidence="2">
    <location>
        <begin position="624"/>
        <end position="635"/>
    </location>
</feature>
<evidence type="ECO:0000259" key="3">
    <source>
        <dbReference type="Pfam" id="PF24055"/>
    </source>
</evidence>
<feature type="domain" description="DNA polymerase delta/zeta catalytic subunit N-terminal" evidence="3">
    <location>
        <begin position="56"/>
        <end position="132"/>
    </location>
</feature>
<evidence type="ECO:0000259" key="4">
    <source>
        <dbReference type="Pfam" id="PF24065"/>
    </source>
</evidence>
<dbReference type="GO" id="GO:0005634">
    <property type="term" value="C:nucleus"/>
    <property type="evidence" value="ECO:0007669"/>
    <property type="project" value="TreeGrafter"/>
</dbReference>
<proteinExistence type="predicted"/>
<feature type="compositionally biased region" description="Polar residues" evidence="2">
    <location>
        <begin position="636"/>
        <end position="661"/>
    </location>
</feature>
<dbReference type="Gene3D" id="3.30.342.10">
    <property type="entry name" value="DNA Polymerase, chain B, domain 1"/>
    <property type="match status" value="1"/>
</dbReference>
<dbReference type="SUPFAM" id="SSF53098">
    <property type="entry name" value="Ribonuclease H-like"/>
    <property type="match status" value="1"/>
</dbReference>